<comment type="caution">
    <text evidence="1">The sequence shown here is derived from an EMBL/GenBank/DDBJ whole genome shotgun (WGS) entry which is preliminary data.</text>
</comment>
<dbReference type="Proteomes" id="UP000031668">
    <property type="component" value="Unassembled WGS sequence"/>
</dbReference>
<evidence type="ECO:0000313" key="1">
    <source>
        <dbReference type="EMBL" id="KII61290.1"/>
    </source>
</evidence>
<dbReference type="Gene3D" id="3.60.21.10">
    <property type="match status" value="1"/>
</dbReference>
<dbReference type="AlphaFoldDB" id="A0A0C2M2I7"/>
<proteinExistence type="predicted"/>
<organism evidence="1 2">
    <name type="scientific">Thelohanellus kitauei</name>
    <name type="common">Myxosporean</name>
    <dbReference type="NCBI Taxonomy" id="669202"/>
    <lineage>
        <taxon>Eukaryota</taxon>
        <taxon>Metazoa</taxon>
        <taxon>Cnidaria</taxon>
        <taxon>Myxozoa</taxon>
        <taxon>Myxosporea</taxon>
        <taxon>Bivalvulida</taxon>
        <taxon>Platysporina</taxon>
        <taxon>Myxobolidae</taxon>
        <taxon>Thelohanellus</taxon>
    </lineage>
</organism>
<name>A0A0C2M2I7_THEKT</name>
<reference evidence="1 2" key="1">
    <citation type="journal article" date="2014" name="Genome Biol. Evol.">
        <title>The genome of the myxosporean Thelohanellus kitauei shows adaptations to nutrient acquisition within its fish host.</title>
        <authorList>
            <person name="Yang Y."/>
            <person name="Xiong J."/>
            <person name="Zhou Z."/>
            <person name="Huo F."/>
            <person name="Miao W."/>
            <person name="Ran C."/>
            <person name="Liu Y."/>
            <person name="Zhang J."/>
            <person name="Feng J."/>
            <person name="Wang M."/>
            <person name="Wang M."/>
            <person name="Wang L."/>
            <person name="Yao B."/>
        </authorList>
    </citation>
    <scope>NUCLEOTIDE SEQUENCE [LARGE SCALE GENOMIC DNA]</scope>
    <source>
        <strain evidence="1">Wuqing</strain>
    </source>
</reference>
<gene>
    <name evidence="1" type="ORF">RF11_08468</name>
</gene>
<dbReference type="InterPro" id="IPR029052">
    <property type="entry name" value="Metallo-depent_PP-like"/>
</dbReference>
<keyword evidence="2" id="KW-1185">Reference proteome</keyword>
<evidence type="ECO:0000313" key="2">
    <source>
        <dbReference type="Proteomes" id="UP000031668"/>
    </source>
</evidence>
<dbReference type="EMBL" id="JWZT01005348">
    <property type="protein sequence ID" value="KII61290.1"/>
    <property type="molecule type" value="Genomic_DNA"/>
</dbReference>
<accession>A0A0C2M2I7</accession>
<protein>
    <submittedName>
        <fullName evidence="1">Uncharacterized protein</fullName>
    </submittedName>
</protein>
<sequence length="114" mass="13152">MNVVVVGNIGLTENESPIKKLIANRIALSHYCVPFQLGINLGNTVLPNGCPKNDFQKLQERFSFSFPSNIFTFDILSIIGPRDHDGDFETEINYHRKVHPQFYLPKRNYVYGWH</sequence>